<evidence type="ECO:0008006" key="4">
    <source>
        <dbReference type="Google" id="ProtNLM"/>
    </source>
</evidence>
<dbReference type="EMBL" id="CP095072">
    <property type="protein sequence ID" value="UOQ48401.1"/>
    <property type="molecule type" value="Genomic_DNA"/>
</dbReference>
<evidence type="ECO:0000313" key="2">
    <source>
        <dbReference type="EMBL" id="UOQ48401.1"/>
    </source>
</evidence>
<dbReference type="RefSeq" id="WP_244718860.1">
    <property type="nucleotide sequence ID" value="NZ_CP095072.1"/>
</dbReference>
<keyword evidence="1" id="KW-1133">Transmembrane helix</keyword>
<evidence type="ECO:0000313" key="3">
    <source>
        <dbReference type="Proteomes" id="UP000831782"/>
    </source>
</evidence>
<name>A0ABY4F1V6_9BACI</name>
<dbReference type="Proteomes" id="UP000831782">
    <property type="component" value="Chromosome"/>
</dbReference>
<sequence>MNKKRYRLIQTVLILIGFVFVYYIPSTFPYVVFVVITITVILDWKNIRVKWQQATTEDEIRPIVVPFILAGIILVFAMVSLIL</sequence>
<protein>
    <recommendedName>
        <fullName evidence="4">Phosphatidate cytidylyltransferase</fullName>
    </recommendedName>
</protein>
<organism evidence="2 3">
    <name type="scientific">Gracilibacillus caseinilyticus</name>
    <dbReference type="NCBI Taxonomy" id="2932256"/>
    <lineage>
        <taxon>Bacteria</taxon>
        <taxon>Bacillati</taxon>
        <taxon>Bacillota</taxon>
        <taxon>Bacilli</taxon>
        <taxon>Bacillales</taxon>
        <taxon>Bacillaceae</taxon>
        <taxon>Gracilibacillus</taxon>
    </lineage>
</organism>
<evidence type="ECO:0000256" key="1">
    <source>
        <dbReference type="SAM" id="Phobius"/>
    </source>
</evidence>
<reference evidence="2 3" key="1">
    <citation type="submission" date="2022-04" db="EMBL/GenBank/DDBJ databases">
        <title>Gracilibacillus sp. isolated from saltern.</title>
        <authorList>
            <person name="Won M."/>
            <person name="Lee C.-M."/>
            <person name="Woen H.-Y."/>
            <person name="Kwon S.-W."/>
        </authorList>
    </citation>
    <scope>NUCLEOTIDE SEQUENCE [LARGE SCALE GENOMIC DNA]</scope>
    <source>
        <strain evidence="2 3">SSWR10-1</strain>
    </source>
</reference>
<keyword evidence="1" id="KW-0812">Transmembrane</keyword>
<feature type="transmembrane region" description="Helical" evidence="1">
    <location>
        <begin position="62"/>
        <end position="82"/>
    </location>
</feature>
<keyword evidence="1" id="KW-0472">Membrane</keyword>
<gene>
    <name evidence="2" type="ORF">MUN88_20595</name>
</gene>
<feature type="transmembrane region" description="Helical" evidence="1">
    <location>
        <begin position="12"/>
        <end position="42"/>
    </location>
</feature>
<proteinExistence type="predicted"/>
<accession>A0ABY4F1V6</accession>
<keyword evidence="3" id="KW-1185">Reference proteome</keyword>